<keyword evidence="1" id="KW-0472">Membrane</keyword>
<organism evidence="2 3">
    <name type="scientific">Anaeromicropila populeti</name>
    <dbReference type="NCBI Taxonomy" id="37658"/>
    <lineage>
        <taxon>Bacteria</taxon>
        <taxon>Bacillati</taxon>
        <taxon>Bacillota</taxon>
        <taxon>Clostridia</taxon>
        <taxon>Lachnospirales</taxon>
        <taxon>Lachnospiraceae</taxon>
        <taxon>Anaeromicropila</taxon>
    </lineage>
</organism>
<accession>A0A1I6JEC9</accession>
<protein>
    <submittedName>
        <fullName evidence="2">Uncharacterized protein</fullName>
    </submittedName>
</protein>
<evidence type="ECO:0000313" key="2">
    <source>
        <dbReference type="EMBL" id="SFR77239.1"/>
    </source>
</evidence>
<keyword evidence="1" id="KW-0812">Transmembrane</keyword>
<dbReference type="STRING" id="37658.SAMN05661086_01606"/>
<evidence type="ECO:0000313" key="3">
    <source>
        <dbReference type="Proteomes" id="UP000199659"/>
    </source>
</evidence>
<dbReference type="EMBL" id="FOYZ01000005">
    <property type="protein sequence ID" value="SFR77239.1"/>
    <property type="molecule type" value="Genomic_DNA"/>
</dbReference>
<dbReference type="AlphaFoldDB" id="A0A1I6JEC9"/>
<dbReference type="Proteomes" id="UP000199659">
    <property type="component" value="Unassembled WGS sequence"/>
</dbReference>
<reference evidence="2 3" key="1">
    <citation type="submission" date="2016-10" db="EMBL/GenBank/DDBJ databases">
        <authorList>
            <person name="de Groot N.N."/>
        </authorList>
    </citation>
    <scope>NUCLEOTIDE SEQUENCE [LARGE SCALE GENOMIC DNA]</scope>
    <source>
        <strain evidence="2 3">743A</strain>
    </source>
</reference>
<proteinExistence type="predicted"/>
<sequence length="78" mass="9087">MNLVWHIIFAVTFIILIIRINKANEQSTQYIRIKKILIALSVIIYILGYITVLNYLYTIAIGYVINLFLLVLSKKKTD</sequence>
<keyword evidence="1" id="KW-1133">Transmembrane helix</keyword>
<feature type="transmembrane region" description="Helical" evidence="1">
    <location>
        <begin position="6"/>
        <end position="21"/>
    </location>
</feature>
<gene>
    <name evidence="2" type="ORF">SAMN05661086_01606</name>
</gene>
<evidence type="ECO:0000256" key="1">
    <source>
        <dbReference type="SAM" id="Phobius"/>
    </source>
</evidence>
<keyword evidence="3" id="KW-1185">Reference proteome</keyword>
<name>A0A1I6JEC9_9FIRM</name>